<dbReference type="Pfam" id="PF19198">
    <property type="entry name" value="RsaA_NTD"/>
    <property type="match status" value="1"/>
</dbReference>
<organism evidence="2 3">
    <name type="scientific">Caulobacter vibrioides</name>
    <name type="common">Caulobacter crescentus</name>
    <dbReference type="NCBI Taxonomy" id="155892"/>
    <lineage>
        <taxon>Bacteria</taxon>
        <taxon>Pseudomonadati</taxon>
        <taxon>Pseudomonadota</taxon>
        <taxon>Alphaproteobacteria</taxon>
        <taxon>Caulobacterales</taxon>
        <taxon>Caulobacteraceae</taxon>
        <taxon>Caulobacter</taxon>
    </lineage>
</organism>
<gene>
    <name evidence="2" type="ORF">B7Z12_21055</name>
</gene>
<feature type="region of interest" description="Disordered" evidence="1">
    <location>
        <begin position="219"/>
        <end position="250"/>
    </location>
</feature>
<dbReference type="Proteomes" id="UP000215616">
    <property type="component" value="Unassembled WGS sequence"/>
</dbReference>
<proteinExistence type="predicted"/>
<reference evidence="2 3" key="1">
    <citation type="submission" date="2017-03" db="EMBL/GenBank/DDBJ databases">
        <title>Lifting the veil on microbial sulfur biogeochemistry in mining wastewaters.</title>
        <authorList>
            <person name="Kantor R.S."/>
            <person name="Colenbrander Nelson T."/>
            <person name="Marshall S."/>
            <person name="Bennett D."/>
            <person name="Apte S."/>
            <person name="Camacho D."/>
            <person name="Thomas B.C."/>
            <person name="Warren L.A."/>
            <person name="Banfield J.F."/>
        </authorList>
    </citation>
    <scope>NUCLEOTIDE SEQUENCE [LARGE SCALE GENOMIC DNA]</scope>
    <source>
        <strain evidence="2">32-67-7</strain>
    </source>
</reference>
<feature type="compositionally biased region" description="Polar residues" evidence="1">
    <location>
        <begin position="236"/>
        <end position="250"/>
    </location>
</feature>
<sequence>MAQGIDAARNGMVGDLWTYASAVSWIQDSAKATTQVAVMSYGFLADLTLSNLGVDYLVSPNGGNPNNLNSAYYANFNLENRFINFAVSLVKHGEAKQNFIDAYGASGTAYDTFRKAYAKLFGAEKSIDDVIQILSAEIPNGRGGTYTRGEYFAEIGGDGGNGLGTRAAMVGWLMAEAVKADKGPYVDAVQAYLADIGIDGKAAALPVFRSAYGAGGDYAKGGPSDPGLPGERASYAATTPSSRSWPTKAG</sequence>
<dbReference type="EMBL" id="NCDQ01000599">
    <property type="protein sequence ID" value="OYW97779.1"/>
    <property type="molecule type" value="Genomic_DNA"/>
</dbReference>
<dbReference type="AlphaFoldDB" id="A0A258CQ87"/>
<name>A0A258CQ87_CAUVI</name>
<comment type="caution">
    <text evidence="2">The sequence shown here is derived from an EMBL/GenBank/DDBJ whole genome shotgun (WGS) entry which is preliminary data.</text>
</comment>
<protein>
    <submittedName>
        <fullName evidence="2">Uncharacterized protein</fullName>
    </submittedName>
</protein>
<evidence type="ECO:0000313" key="3">
    <source>
        <dbReference type="Proteomes" id="UP000215616"/>
    </source>
</evidence>
<evidence type="ECO:0000256" key="1">
    <source>
        <dbReference type="SAM" id="MobiDB-lite"/>
    </source>
</evidence>
<evidence type="ECO:0000313" key="2">
    <source>
        <dbReference type="EMBL" id="OYW97779.1"/>
    </source>
</evidence>
<accession>A0A258CQ87</accession>